<dbReference type="EMBL" id="JAAAJB010001206">
    <property type="protein sequence ID" value="KAG0248643.1"/>
    <property type="molecule type" value="Genomic_DNA"/>
</dbReference>
<dbReference type="GO" id="GO:0004674">
    <property type="term" value="F:protein serine/threonine kinase activity"/>
    <property type="evidence" value="ECO:0007669"/>
    <property type="project" value="TreeGrafter"/>
</dbReference>
<dbReference type="AlphaFoldDB" id="A0A9P6TW21"/>
<dbReference type="Proteomes" id="UP000807716">
    <property type="component" value="Unassembled WGS sequence"/>
</dbReference>
<keyword evidence="4" id="KW-1185">Reference proteome</keyword>
<dbReference type="SUPFAM" id="SSF56112">
    <property type="entry name" value="Protein kinase-like (PK-like)"/>
    <property type="match status" value="1"/>
</dbReference>
<comment type="caution">
    <text evidence="3">The sequence shown here is derived from an EMBL/GenBank/DDBJ whole genome shotgun (WGS) entry which is preliminary data.</text>
</comment>
<dbReference type="InterPro" id="IPR051681">
    <property type="entry name" value="Ser/Thr_Kinases-Pseudokinases"/>
</dbReference>
<organism evidence="3 4">
    <name type="scientific">Actinomortierella ambigua</name>
    <dbReference type="NCBI Taxonomy" id="1343610"/>
    <lineage>
        <taxon>Eukaryota</taxon>
        <taxon>Fungi</taxon>
        <taxon>Fungi incertae sedis</taxon>
        <taxon>Mucoromycota</taxon>
        <taxon>Mortierellomycotina</taxon>
        <taxon>Mortierellomycetes</taxon>
        <taxon>Mortierellales</taxon>
        <taxon>Mortierellaceae</taxon>
        <taxon>Actinomortierella</taxon>
    </lineage>
</organism>
<evidence type="ECO:0000256" key="1">
    <source>
        <dbReference type="SAM" id="MobiDB-lite"/>
    </source>
</evidence>
<dbReference type="Gene3D" id="1.10.510.10">
    <property type="entry name" value="Transferase(Phosphotransferase) domain 1"/>
    <property type="match status" value="1"/>
</dbReference>
<evidence type="ECO:0000313" key="4">
    <source>
        <dbReference type="Proteomes" id="UP000807716"/>
    </source>
</evidence>
<evidence type="ECO:0000313" key="3">
    <source>
        <dbReference type="EMBL" id="KAG0248643.1"/>
    </source>
</evidence>
<dbReference type="GO" id="GO:0005524">
    <property type="term" value="F:ATP binding"/>
    <property type="evidence" value="ECO:0007669"/>
    <property type="project" value="InterPro"/>
</dbReference>
<feature type="domain" description="Protein kinase" evidence="2">
    <location>
        <begin position="1"/>
        <end position="95"/>
    </location>
</feature>
<evidence type="ECO:0000259" key="2">
    <source>
        <dbReference type="PROSITE" id="PS50011"/>
    </source>
</evidence>
<accession>A0A9P6TW21</accession>
<dbReference type="InterPro" id="IPR001245">
    <property type="entry name" value="Ser-Thr/Tyr_kinase_cat_dom"/>
</dbReference>
<dbReference type="OrthoDB" id="10261027at2759"/>
<reference evidence="3" key="1">
    <citation type="journal article" date="2020" name="Fungal Divers.">
        <title>Resolving the Mortierellaceae phylogeny through synthesis of multi-gene phylogenetics and phylogenomics.</title>
        <authorList>
            <person name="Vandepol N."/>
            <person name="Liber J."/>
            <person name="Desiro A."/>
            <person name="Na H."/>
            <person name="Kennedy M."/>
            <person name="Barry K."/>
            <person name="Grigoriev I.V."/>
            <person name="Miller A.N."/>
            <person name="O'Donnell K."/>
            <person name="Stajich J.E."/>
            <person name="Bonito G."/>
        </authorList>
    </citation>
    <scope>NUCLEOTIDE SEQUENCE</scope>
    <source>
        <strain evidence="3">BC1065</strain>
    </source>
</reference>
<protein>
    <recommendedName>
        <fullName evidence="2">Protein kinase domain-containing protein</fullName>
    </recommendedName>
</protein>
<dbReference type="InterPro" id="IPR000719">
    <property type="entry name" value="Prot_kinase_dom"/>
</dbReference>
<feature type="compositionally biased region" description="Low complexity" evidence="1">
    <location>
        <begin position="125"/>
        <end position="143"/>
    </location>
</feature>
<dbReference type="InterPro" id="IPR011009">
    <property type="entry name" value="Kinase-like_dom_sf"/>
</dbReference>
<name>A0A9P6TW21_9FUNG</name>
<dbReference type="PROSITE" id="PS50011">
    <property type="entry name" value="PROTEIN_KINASE_DOM"/>
    <property type="match status" value="1"/>
</dbReference>
<dbReference type="Pfam" id="PF07714">
    <property type="entry name" value="PK_Tyr_Ser-Thr"/>
    <property type="match status" value="1"/>
</dbReference>
<gene>
    <name evidence="3" type="ORF">DFQ27_000767</name>
</gene>
<dbReference type="PANTHER" id="PTHR44329">
    <property type="entry name" value="SERINE/THREONINE-PROTEIN KINASE TNNI3K-RELATED"/>
    <property type="match status" value="1"/>
</dbReference>
<proteinExistence type="predicted"/>
<feature type="region of interest" description="Disordered" evidence="1">
    <location>
        <begin position="110"/>
        <end position="143"/>
    </location>
</feature>
<sequence>MAPELVLADRPLYSNKSDMYALGMVMWEMAAMCTKPFKDISSQHAAATAVYYGKREQLPGDTPSEYRGWVDLCWKQDPSERPDAIKVGFGAHALSVKPCADTTVSLHRVSGAMPPVTDSNAAEQVSASTASSLVPSSSSSSLY</sequence>